<proteinExistence type="predicted"/>
<dbReference type="CDD" id="cd02440">
    <property type="entry name" value="AdoMet_MTases"/>
    <property type="match status" value="1"/>
</dbReference>
<evidence type="ECO:0000313" key="3">
    <source>
        <dbReference type="Proteomes" id="UP000317638"/>
    </source>
</evidence>
<comment type="caution">
    <text evidence="2">The sequence shown here is derived from an EMBL/GenBank/DDBJ whole genome shotgun (WGS) entry which is preliminary data.</text>
</comment>
<dbReference type="Gene3D" id="3.40.50.150">
    <property type="entry name" value="Vaccinia Virus protein VP39"/>
    <property type="match status" value="1"/>
</dbReference>
<dbReference type="OrthoDB" id="9805171at2"/>
<feature type="domain" description="Methyltransferase type 11" evidence="1">
    <location>
        <begin position="48"/>
        <end position="142"/>
    </location>
</feature>
<accession>A0A553K4W0</accession>
<evidence type="ECO:0000313" key="2">
    <source>
        <dbReference type="EMBL" id="TRY19750.1"/>
    </source>
</evidence>
<sequence length="267" mass="28954">MNTLLPAERDRLLRAAELYEREYVPTVGRPMAYCLLSAAQPRSHEQVLDVACGTGIVARTAAEAVVDVGNVTGLDPSEPMLEVAATKAPSGMNWVLGTAEDIPLADDSFTLVLCLQGLQYFADRHRALAEIRRVLGPGGRFATLTPGPTPPFMKAMAEALGAHVGPHAERFVERIFELGQPDEVAALLREADFHDVRTEAATVTITLPPPRDTFDMYIAATPLAPMVAVLDEPQLQRLRDDFVERCAALDDPTVLLIDYVVALGSKP</sequence>
<dbReference type="InterPro" id="IPR013216">
    <property type="entry name" value="Methyltransf_11"/>
</dbReference>
<protein>
    <submittedName>
        <fullName evidence="2">Methyltransferase domain-containing protein</fullName>
    </submittedName>
</protein>
<dbReference type="SUPFAM" id="SSF53335">
    <property type="entry name" value="S-adenosyl-L-methionine-dependent methyltransferases"/>
    <property type="match status" value="1"/>
</dbReference>
<dbReference type="EMBL" id="VKKG01000001">
    <property type="protein sequence ID" value="TRY19750.1"/>
    <property type="molecule type" value="Genomic_DNA"/>
</dbReference>
<organism evidence="2 3">
    <name type="scientific">Tessaracoccus rhinocerotis</name>
    <dbReference type="NCBI Taxonomy" id="1689449"/>
    <lineage>
        <taxon>Bacteria</taxon>
        <taxon>Bacillati</taxon>
        <taxon>Actinomycetota</taxon>
        <taxon>Actinomycetes</taxon>
        <taxon>Propionibacteriales</taxon>
        <taxon>Propionibacteriaceae</taxon>
        <taxon>Tessaracoccus</taxon>
    </lineage>
</organism>
<keyword evidence="2" id="KW-0808">Transferase</keyword>
<dbReference type="PANTHER" id="PTHR43591:SF24">
    <property type="entry name" value="2-METHOXY-6-POLYPRENYL-1,4-BENZOQUINOL METHYLASE, MITOCHONDRIAL"/>
    <property type="match status" value="1"/>
</dbReference>
<dbReference type="Pfam" id="PF08241">
    <property type="entry name" value="Methyltransf_11"/>
    <property type="match status" value="1"/>
</dbReference>
<dbReference type="PANTHER" id="PTHR43591">
    <property type="entry name" value="METHYLTRANSFERASE"/>
    <property type="match status" value="1"/>
</dbReference>
<reference evidence="2 3" key="1">
    <citation type="submission" date="2019-07" db="EMBL/GenBank/DDBJ databases">
        <authorList>
            <person name="Zhou L.-Y."/>
        </authorList>
    </citation>
    <scope>NUCLEOTIDE SEQUENCE [LARGE SCALE GENOMIC DNA]</scope>
    <source>
        <strain evidence="2 3">YIM 101269</strain>
    </source>
</reference>
<keyword evidence="3" id="KW-1185">Reference proteome</keyword>
<dbReference type="AlphaFoldDB" id="A0A553K4W0"/>
<dbReference type="InterPro" id="IPR029063">
    <property type="entry name" value="SAM-dependent_MTases_sf"/>
</dbReference>
<evidence type="ECO:0000259" key="1">
    <source>
        <dbReference type="Pfam" id="PF08241"/>
    </source>
</evidence>
<dbReference type="RefSeq" id="WP_143936837.1">
    <property type="nucleotide sequence ID" value="NZ_VKKG01000001.1"/>
</dbReference>
<dbReference type="Proteomes" id="UP000317638">
    <property type="component" value="Unassembled WGS sequence"/>
</dbReference>
<keyword evidence="2" id="KW-0489">Methyltransferase</keyword>
<dbReference type="GO" id="GO:0008757">
    <property type="term" value="F:S-adenosylmethionine-dependent methyltransferase activity"/>
    <property type="evidence" value="ECO:0007669"/>
    <property type="project" value="InterPro"/>
</dbReference>
<name>A0A553K4W0_9ACTN</name>
<dbReference type="GO" id="GO:0032259">
    <property type="term" value="P:methylation"/>
    <property type="evidence" value="ECO:0007669"/>
    <property type="project" value="UniProtKB-KW"/>
</dbReference>
<gene>
    <name evidence="2" type="ORF">FOJ82_02400</name>
</gene>